<comment type="caution">
    <text evidence="7">The sequence shown here is derived from an EMBL/GenBank/DDBJ whole genome shotgun (WGS) entry which is preliminary data.</text>
</comment>
<gene>
    <name evidence="7" type="ORF">RFI_33639</name>
</gene>
<dbReference type="Gene3D" id="3.30.920.20">
    <property type="entry name" value="Gas2-like domain"/>
    <property type="match status" value="1"/>
</dbReference>
<evidence type="ECO:0000256" key="5">
    <source>
        <dbReference type="SAM" id="MobiDB-lite"/>
    </source>
</evidence>
<dbReference type="AlphaFoldDB" id="X6LPB9"/>
<evidence type="ECO:0000256" key="4">
    <source>
        <dbReference type="SAM" id="Coils"/>
    </source>
</evidence>
<feature type="region of interest" description="Disordered" evidence="5">
    <location>
        <begin position="173"/>
        <end position="217"/>
    </location>
</feature>
<feature type="coiled-coil region" evidence="4">
    <location>
        <begin position="16"/>
        <end position="71"/>
    </location>
</feature>
<evidence type="ECO:0000313" key="7">
    <source>
        <dbReference type="EMBL" id="ETO03763.1"/>
    </source>
</evidence>
<dbReference type="GO" id="GO:0008017">
    <property type="term" value="F:microtubule binding"/>
    <property type="evidence" value="ECO:0007669"/>
    <property type="project" value="InterPro"/>
</dbReference>
<keyword evidence="3" id="KW-0206">Cytoskeleton</keyword>
<keyword evidence="8" id="KW-1185">Reference proteome</keyword>
<name>X6LPB9_RETFI</name>
<dbReference type="SUPFAM" id="SSF46579">
    <property type="entry name" value="Prefoldin"/>
    <property type="match status" value="1"/>
</dbReference>
<evidence type="ECO:0000256" key="3">
    <source>
        <dbReference type="ARBA" id="ARBA00023212"/>
    </source>
</evidence>
<dbReference type="PROSITE" id="PS51460">
    <property type="entry name" value="GAR"/>
    <property type="match status" value="1"/>
</dbReference>
<keyword evidence="4" id="KW-0175">Coiled coil</keyword>
<dbReference type="SUPFAM" id="SSF143575">
    <property type="entry name" value="GAS2 domain-like"/>
    <property type="match status" value="1"/>
</dbReference>
<dbReference type="Gene3D" id="6.10.250.3150">
    <property type="match status" value="1"/>
</dbReference>
<dbReference type="InterPro" id="IPR036534">
    <property type="entry name" value="GAR_dom_sf"/>
</dbReference>
<accession>X6LPB9</accession>
<evidence type="ECO:0000259" key="6">
    <source>
        <dbReference type="PROSITE" id="PS51460"/>
    </source>
</evidence>
<evidence type="ECO:0000256" key="2">
    <source>
        <dbReference type="ARBA" id="ARBA00022490"/>
    </source>
</evidence>
<keyword evidence="2" id="KW-0963">Cytoplasm</keyword>
<dbReference type="Proteomes" id="UP000023152">
    <property type="component" value="Unassembled WGS sequence"/>
</dbReference>
<feature type="compositionally biased region" description="Polar residues" evidence="5">
    <location>
        <begin position="178"/>
        <end position="212"/>
    </location>
</feature>
<dbReference type="EMBL" id="ASPP01032191">
    <property type="protein sequence ID" value="ETO03763.1"/>
    <property type="molecule type" value="Genomic_DNA"/>
</dbReference>
<reference evidence="7 8" key="1">
    <citation type="journal article" date="2013" name="Curr. Biol.">
        <title>The Genome of the Foraminiferan Reticulomyxa filosa.</title>
        <authorList>
            <person name="Glockner G."/>
            <person name="Hulsmann N."/>
            <person name="Schleicher M."/>
            <person name="Noegel A.A."/>
            <person name="Eichinger L."/>
            <person name="Gallinger C."/>
            <person name="Pawlowski J."/>
            <person name="Sierra R."/>
            <person name="Euteneuer U."/>
            <person name="Pillet L."/>
            <person name="Moustafa A."/>
            <person name="Platzer M."/>
            <person name="Groth M."/>
            <person name="Szafranski K."/>
            <person name="Schliwa M."/>
        </authorList>
    </citation>
    <scope>NUCLEOTIDE SEQUENCE [LARGE SCALE GENOMIC DNA]</scope>
</reference>
<dbReference type="GO" id="GO:0005856">
    <property type="term" value="C:cytoskeleton"/>
    <property type="evidence" value="ECO:0007669"/>
    <property type="project" value="UniProtKB-SubCell"/>
</dbReference>
<comment type="subcellular location">
    <subcellularLocation>
        <location evidence="1">Cytoplasm</location>
        <location evidence="1">Cytoskeleton</location>
    </subcellularLocation>
</comment>
<feature type="non-terminal residue" evidence="7">
    <location>
        <position position="1"/>
    </location>
</feature>
<dbReference type="Pfam" id="PF02187">
    <property type="entry name" value="GAS2"/>
    <property type="match status" value="1"/>
</dbReference>
<feature type="domain" description="GAR" evidence="6">
    <location>
        <begin position="72"/>
        <end position="146"/>
    </location>
</feature>
<proteinExistence type="predicted"/>
<dbReference type="OrthoDB" id="298720at2759"/>
<sequence length="238" mass="26093">TLIRQRIETGGIEDVIKALDEEIARLRAELEELNARIAEIEAAIAEKDAEIDELNRMLKERLQRIKELEAALKGSSYVAVKGDLVDEMLAKYIQNCPVPVKRLGGGFYLFGLKKIFAKILNGKLVIRVGGGYMVIEKFIETYAEQELQKLNKVAEREGVSSFMDLDLELIALGPKQPLGNSPTGKSPTGKSPRTTFNASGSLNGTNRKTFTGSPKAIVRATGATETTVVTTEKIKKQA</sequence>
<dbReference type="InterPro" id="IPR003108">
    <property type="entry name" value="GAR_dom"/>
</dbReference>
<organism evidence="7 8">
    <name type="scientific">Reticulomyxa filosa</name>
    <dbReference type="NCBI Taxonomy" id="46433"/>
    <lineage>
        <taxon>Eukaryota</taxon>
        <taxon>Sar</taxon>
        <taxon>Rhizaria</taxon>
        <taxon>Retaria</taxon>
        <taxon>Foraminifera</taxon>
        <taxon>Monothalamids</taxon>
        <taxon>Reticulomyxidae</taxon>
        <taxon>Reticulomyxa</taxon>
    </lineage>
</organism>
<evidence type="ECO:0000256" key="1">
    <source>
        <dbReference type="ARBA" id="ARBA00004245"/>
    </source>
</evidence>
<protein>
    <recommendedName>
        <fullName evidence="6">GAR domain-containing protein</fullName>
    </recommendedName>
</protein>
<evidence type="ECO:0000313" key="8">
    <source>
        <dbReference type="Proteomes" id="UP000023152"/>
    </source>
</evidence>